<keyword evidence="1" id="KW-0472">Membrane</keyword>
<evidence type="ECO:0000313" key="3">
    <source>
        <dbReference type="EMBL" id="OAF72066.1"/>
    </source>
</evidence>
<feature type="signal peptide" evidence="2">
    <location>
        <begin position="1"/>
        <end position="23"/>
    </location>
</feature>
<keyword evidence="2" id="KW-0732">Signal</keyword>
<accession>A0A177BD06</accession>
<keyword evidence="4" id="KW-1185">Reference proteome</keyword>
<evidence type="ECO:0000256" key="2">
    <source>
        <dbReference type="SAM" id="SignalP"/>
    </source>
</evidence>
<protein>
    <submittedName>
        <fullName evidence="3">Uncharacterized protein</fullName>
    </submittedName>
</protein>
<dbReference type="EMBL" id="LWCA01000006">
    <property type="protein sequence ID" value="OAF72066.1"/>
    <property type="molecule type" value="Genomic_DNA"/>
</dbReference>
<feature type="transmembrane region" description="Helical" evidence="1">
    <location>
        <begin position="124"/>
        <end position="144"/>
    </location>
</feature>
<reference evidence="3 4" key="1">
    <citation type="submission" date="2016-04" db="EMBL/GenBank/DDBJ databases">
        <title>The genome of Intoshia linei affirms orthonectids as highly simplified spiralians.</title>
        <authorList>
            <person name="Mikhailov K.V."/>
            <person name="Slusarev G.S."/>
            <person name="Nikitin M.A."/>
            <person name="Logacheva M.D."/>
            <person name="Penin A."/>
            <person name="Aleoshin V."/>
            <person name="Panchin Y.V."/>
        </authorList>
    </citation>
    <scope>NUCLEOTIDE SEQUENCE [LARGE SCALE GENOMIC DNA]</scope>
    <source>
        <strain evidence="3">Intl2013</strain>
        <tissue evidence="3">Whole animal</tissue>
    </source>
</reference>
<keyword evidence="1" id="KW-0812">Transmembrane</keyword>
<proteinExistence type="predicted"/>
<dbReference type="AlphaFoldDB" id="A0A177BD06"/>
<evidence type="ECO:0000256" key="1">
    <source>
        <dbReference type="SAM" id="Phobius"/>
    </source>
</evidence>
<evidence type="ECO:0000313" key="4">
    <source>
        <dbReference type="Proteomes" id="UP000078046"/>
    </source>
</evidence>
<gene>
    <name evidence="3" type="ORF">A3Q56_00157</name>
</gene>
<organism evidence="3 4">
    <name type="scientific">Intoshia linei</name>
    <dbReference type="NCBI Taxonomy" id="1819745"/>
    <lineage>
        <taxon>Eukaryota</taxon>
        <taxon>Metazoa</taxon>
        <taxon>Spiralia</taxon>
        <taxon>Lophotrochozoa</taxon>
        <taxon>Mesozoa</taxon>
        <taxon>Orthonectida</taxon>
        <taxon>Rhopaluridae</taxon>
        <taxon>Intoshia</taxon>
    </lineage>
</organism>
<comment type="caution">
    <text evidence="3">The sequence shown here is derived from an EMBL/GenBank/DDBJ whole genome shotgun (WGS) entry which is preliminary data.</text>
</comment>
<keyword evidence="1" id="KW-1133">Transmembrane helix</keyword>
<feature type="chain" id="PRO_5008056979" evidence="2">
    <location>
        <begin position="24"/>
        <end position="183"/>
    </location>
</feature>
<name>A0A177BD06_9BILA</name>
<sequence>MKNIYFRSVYVILLFIQIKCALTINDTTSESYLNFLYNYVPTDISHATNKVSNVVGLYQLVDYVRGKINTLMNWQAKEDLTLEEKEETKEKIKKLIKVENTLKKELNKSLTKIKTIPDTGSSKAVYVILTIFIICIVIFFSGLISRKYIQRKLYIYKRSQFYKMNNEPNYDINMDEANNLMNI</sequence>
<dbReference type="Proteomes" id="UP000078046">
    <property type="component" value="Unassembled WGS sequence"/>
</dbReference>